<keyword evidence="2 4" id="KW-0808">Transferase</keyword>
<evidence type="ECO:0000256" key="1">
    <source>
        <dbReference type="ARBA" id="ARBA00009995"/>
    </source>
</evidence>
<gene>
    <name evidence="4" type="ORF">B1H19_01360</name>
</gene>
<evidence type="ECO:0000313" key="5">
    <source>
        <dbReference type="Proteomes" id="UP000192726"/>
    </source>
</evidence>
<dbReference type="PANTHER" id="PTHR48050">
    <property type="entry name" value="STEROL 3-BETA-GLUCOSYLTRANSFERASE"/>
    <property type="match status" value="1"/>
</dbReference>
<name>A0A1V0TJE2_9ACTN</name>
<dbReference type="InterPro" id="IPR050426">
    <property type="entry name" value="Glycosyltransferase_28"/>
</dbReference>
<dbReference type="NCBIfam" id="TIGR01426">
    <property type="entry name" value="MGT"/>
    <property type="match status" value="1"/>
</dbReference>
<dbReference type="SUPFAM" id="SSF53756">
    <property type="entry name" value="UDP-Glycosyltransferase/glycogen phosphorylase"/>
    <property type="match status" value="1"/>
</dbReference>
<dbReference type="InterPro" id="IPR010610">
    <property type="entry name" value="EryCIII-like_C"/>
</dbReference>
<dbReference type="STRING" id="553510.B1H19_01360"/>
<dbReference type="InterPro" id="IPR002213">
    <property type="entry name" value="UDP_glucos_trans"/>
</dbReference>
<dbReference type="GO" id="GO:0017000">
    <property type="term" value="P:antibiotic biosynthetic process"/>
    <property type="evidence" value="ECO:0007669"/>
    <property type="project" value="UniProtKB-ARBA"/>
</dbReference>
<dbReference type="KEGG" id="sgv:B1H19_01360"/>
<organism evidence="4 5">
    <name type="scientific">Streptomyces gilvosporeus</name>
    <dbReference type="NCBI Taxonomy" id="553510"/>
    <lineage>
        <taxon>Bacteria</taxon>
        <taxon>Bacillati</taxon>
        <taxon>Actinomycetota</taxon>
        <taxon>Actinomycetes</taxon>
        <taxon>Kitasatosporales</taxon>
        <taxon>Streptomycetaceae</taxon>
        <taxon>Streptomyces</taxon>
    </lineage>
</organism>
<accession>A0A1V0TJE2</accession>
<keyword evidence="5" id="KW-1185">Reference proteome</keyword>
<dbReference type="OrthoDB" id="6620093at2"/>
<proteinExistence type="inferred from homology"/>
<dbReference type="Pfam" id="PF06722">
    <property type="entry name" value="EryCIII-like_C"/>
    <property type="match status" value="1"/>
</dbReference>
<dbReference type="Proteomes" id="UP000192726">
    <property type="component" value="Chromosome"/>
</dbReference>
<comment type="similarity">
    <text evidence="1">Belongs to the UDP-glycosyltransferase family.</text>
</comment>
<dbReference type="EMBL" id="CP020569">
    <property type="protein sequence ID" value="ARF53013.1"/>
    <property type="molecule type" value="Genomic_DNA"/>
</dbReference>
<protein>
    <submittedName>
        <fullName evidence="4">Glycosyl transferase</fullName>
    </submittedName>
</protein>
<dbReference type="InterPro" id="IPR006326">
    <property type="entry name" value="UDPGT_MGT-like"/>
</dbReference>
<feature type="domain" description="Erythromycin biosynthesis protein CIII-like C-terminal" evidence="3">
    <location>
        <begin position="259"/>
        <end position="373"/>
    </location>
</feature>
<dbReference type="Gene3D" id="3.40.50.2000">
    <property type="entry name" value="Glycogen Phosphorylase B"/>
    <property type="match status" value="2"/>
</dbReference>
<evidence type="ECO:0000313" key="4">
    <source>
        <dbReference type="EMBL" id="ARF53013.1"/>
    </source>
</evidence>
<dbReference type="GO" id="GO:0016758">
    <property type="term" value="F:hexosyltransferase activity"/>
    <property type="evidence" value="ECO:0007669"/>
    <property type="project" value="InterPro"/>
</dbReference>
<dbReference type="FunFam" id="3.40.50.2000:FF:000072">
    <property type="entry name" value="Glycosyl transferase"/>
    <property type="match status" value="1"/>
</dbReference>
<dbReference type="AlphaFoldDB" id="A0A1V0TJE2"/>
<reference evidence="4 5" key="1">
    <citation type="submission" date="2017-04" db="EMBL/GenBank/DDBJ databases">
        <title>Complete Genome Sequence of Streptomyces gilvosporeus F607, a Capable Producer of Natamycin.</title>
        <authorList>
            <person name="Zong G."/>
            <person name="Zhong C."/>
            <person name="Fu J."/>
            <person name="Qin R."/>
            <person name="Cao G."/>
        </authorList>
    </citation>
    <scope>NUCLEOTIDE SEQUENCE [LARGE SCALE GENOMIC DNA]</scope>
    <source>
        <strain evidence="4 5">F607</strain>
    </source>
</reference>
<dbReference type="PANTHER" id="PTHR48050:SF13">
    <property type="entry name" value="STEROL 3-BETA-GLUCOSYLTRANSFERASE UGT80A2"/>
    <property type="match status" value="1"/>
</dbReference>
<evidence type="ECO:0000256" key="2">
    <source>
        <dbReference type="ARBA" id="ARBA00022679"/>
    </source>
</evidence>
<sequence>MSKHLLFVALFGHGHVNPTLPLVEELVRRGHRVDYATSAEHADAVTKAGAHWVELQCSPELLTAPPREFGPEEIAAWMRRLFAEMSGSVYPAVRDYCAAESPDVICYDGFNWPGRVVAEQLGLPAVRCIPNFASNEEFSLFDAIKKGHGDENPILSQLAATCAEFSAEHGVALAPENVLDATEDLNLVFIPRQFQPAGDTFDERFQFIGPSVGNREHAEPWSPADPEAPVLFISLGTVFNDRPEFYRTCIDAFGDGHYQVAMTVGGLDPAELGEIPPTIDVRSHFPQLAVLQHADAFVSHTGMNSTMEALYYGVGLVAVPQMPEQAANAGRVQELGLGERLDPDTVTAESLRATVDRIVADDTVRANLDRMRKVVRESGGAVRGAELIEEYLR</sequence>
<dbReference type="CDD" id="cd03784">
    <property type="entry name" value="GT1_Gtf-like"/>
    <property type="match status" value="1"/>
</dbReference>
<evidence type="ECO:0000259" key="3">
    <source>
        <dbReference type="Pfam" id="PF06722"/>
    </source>
</evidence>
<dbReference type="GO" id="GO:0008194">
    <property type="term" value="F:UDP-glycosyltransferase activity"/>
    <property type="evidence" value="ECO:0007669"/>
    <property type="project" value="InterPro"/>
</dbReference>